<dbReference type="NCBIfam" id="NF010621">
    <property type="entry name" value="PRK14014.1"/>
    <property type="match status" value="1"/>
</dbReference>
<feature type="transmembrane region" description="Helical" evidence="1">
    <location>
        <begin position="87"/>
        <end position="105"/>
    </location>
</feature>
<gene>
    <name evidence="3" type="ORF">H8B19_13145</name>
</gene>
<accession>A0A8J6IWK6</accession>
<dbReference type="GO" id="GO:0016746">
    <property type="term" value="F:acyltransferase activity"/>
    <property type="evidence" value="ECO:0007669"/>
    <property type="project" value="UniProtKB-KW"/>
</dbReference>
<dbReference type="SUPFAM" id="SSF69593">
    <property type="entry name" value="Glycerol-3-phosphate (1)-acyltransferase"/>
    <property type="match status" value="1"/>
</dbReference>
<feature type="domain" description="Phospholipid/glycerol acyltransferase" evidence="2">
    <location>
        <begin position="89"/>
        <end position="231"/>
    </location>
</feature>
<dbReference type="SMART" id="SM00563">
    <property type="entry name" value="PlsC"/>
    <property type="match status" value="1"/>
</dbReference>
<name>A0A8J6IWK6_9ALTE</name>
<dbReference type="PANTHER" id="PTHR10983:SF15">
    <property type="entry name" value="ACYLTRANSFERASE YIHG-RELATED"/>
    <property type="match status" value="1"/>
</dbReference>
<dbReference type="CDD" id="cd07990">
    <property type="entry name" value="LPLAT_LCLAT1-like"/>
    <property type="match status" value="1"/>
</dbReference>
<keyword evidence="4" id="KW-1185">Reference proteome</keyword>
<comment type="caution">
    <text evidence="3">The sequence shown here is derived from an EMBL/GenBank/DDBJ whole genome shotgun (WGS) entry which is preliminary data.</text>
</comment>
<dbReference type="Proteomes" id="UP000601768">
    <property type="component" value="Unassembled WGS sequence"/>
</dbReference>
<dbReference type="GO" id="GO:0005886">
    <property type="term" value="C:plasma membrane"/>
    <property type="evidence" value="ECO:0007669"/>
    <property type="project" value="TreeGrafter"/>
</dbReference>
<reference evidence="3" key="1">
    <citation type="journal article" date="2018" name="Int. J. Syst. Evol. Microbiol.">
        <title>Neptunicella marina gen. nov., sp. nov., isolated from surface seawater.</title>
        <authorList>
            <person name="Liu X."/>
            <person name="Lai Q."/>
            <person name="Du Y."/>
            <person name="Zhang X."/>
            <person name="Liu Z."/>
            <person name="Sun F."/>
            <person name="Shao Z."/>
        </authorList>
    </citation>
    <scope>NUCLEOTIDE SEQUENCE</scope>
    <source>
        <strain evidence="3">S27-2</strain>
    </source>
</reference>
<protein>
    <submittedName>
        <fullName evidence="3">Acyltransferase</fullName>
    </submittedName>
</protein>
<keyword evidence="3" id="KW-0808">Transferase</keyword>
<dbReference type="AlphaFoldDB" id="A0A8J6IWK6"/>
<evidence type="ECO:0000256" key="1">
    <source>
        <dbReference type="SAM" id="Phobius"/>
    </source>
</evidence>
<dbReference type="PANTHER" id="PTHR10983">
    <property type="entry name" value="1-ACYLGLYCEROL-3-PHOSPHATE ACYLTRANSFERASE-RELATED"/>
    <property type="match status" value="1"/>
</dbReference>
<keyword evidence="3" id="KW-0012">Acyltransferase</keyword>
<evidence type="ECO:0000313" key="3">
    <source>
        <dbReference type="EMBL" id="MBC3766826.1"/>
    </source>
</evidence>
<keyword evidence="1" id="KW-1133">Transmembrane helix</keyword>
<organism evidence="3 4">
    <name type="scientific">Neptunicella marina</name>
    <dbReference type="NCBI Taxonomy" id="2125989"/>
    <lineage>
        <taxon>Bacteria</taxon>
        <taxon>Pseudomonadati</taxon>
        <taxon>Pseudomonadota</taxon>
        <taxon>Gammaproteobacteria</taxon>
        <taxon>Alteromonadales</taxon>
        <taxon>Alteromonadaceae</taxon>
        <taxon>Neptunicella</taxon>
    </lineage>
</organism>
<proteinExistence type="predicted"/>
<feature type="transmembrane region" description="Helical" evidence="1">
    <location>
        <begin position="117"/>
        <end position="136"/>
    </location>
</feature>
<feature type="transmembrane region" description="Helical" evidence="1">
    <location>
        <begin position="47"/>
        <end position="67"/>
    </location>
</feature>
<dbReference type="Pfam" id="PF01553">
    <property type="entry name" value="Acyltransferase"/>
    <property type="match status" value="1"/>
</dbReference>
<dbReference type="RefSeq" id="WP_186507354.1">
    <property type="nucleotide sequence ID" value="NZ_JACNEP010000011.1"/>
</dbReference>
<evidence type="ECO:0000259" key="2">
    <source>
        <dbReference type="SMART" id="SM00563"/>
    </source>
</evidence>
<keyword evidence="1" id="KW-0812">Transmembrane</keyword>
<dbReference type="InterPro" id="IPR002123">
    <property type="entry name" value="Plipid/glycerol_acylTrfase"/>
</dbReference>
<reference evidence="3" key="2">
    <citation type="submission" date="2020-08" db="EMBL/GenBank/DDBJ databases">
        <authorList>
            <person name="Lai Q."/>
        </authorList>
    </citation>
    <scope>NUCLEOTIDE SEQUENCE</scope>
    <source>
        <strain evidence="3">S27-2</strain>
    </source>
</reference>
<sequence length="301" mass="34855">MLNFLPVFILFPLNVLLQIANLVWWGSLIIVVGLIKLVIPVPVIRRAISTFLNMCMHGFGVCAVFFINLTNKIEWDEKTDGDFSRQGWYLMMANHISWIDIMLLARFAARRMPATKFFIKQELIWVPFVGLGAWALDMPFMKRYSRDFVAKYPQLKGKDIEATHRACEKFKLIPTTIVNFVEGTRFTEFKQQKTQSPFTNLLTPKAGGIAFTLAAMGEQFSNIVDITLVFPDNPRHVMYEMLCGRITKIVIRAKVLPVDEKVIGDYFNDSVFRYRFQAWLNQLWLDKDQQIEQIKQQLSVG</sequence>
<evidence type="ECO:0000313" key="4">
    <source>
        <dbReference type="Proteomes" id="UP000601768"/>
    </source>
</evidence>
<dbReference type="EMBL" id="JACNEP010000011">
    <property type="protein sequence ID" value="MBC3766826.1"/>
    <property type="molecule type" value="Genomic_DNA"/>
</dbReference>
<keyword evidence="1" id="KW-0472">Membrane</keyword>
<feature type="transmembrane region" description="Helical" evidence="1">
    <location>
        <begin position="15"/>
        <end position="35"/>
    </location>
</feature>